<proteinExistence type="predicted"/>
<accession>A0A0D7W9R7</accession>
<reference evidence="3 4" key="1">
    <citation type="journal article" date="2015" name="Antonie Van Leeuwenhoek">
        <title>Tamlana nanhaiensis sp. nov., isolated from surface seawater collected from the South China Sea.</title>
        <authorList>
            <person name="Liu X."/>
            <person name="Lai Q."/>
            <person name="Du Y."/>
            <person name="Li G."/>
            <person name="Sun F."/>
            <person name="Shao Z."/>
        </authorList>
    </citation>
    <scope>NUCLEOTIDE SEQUENCE [LARGE SCALE GENOMIC DNA]</scope>
    <source>
        <strain evidence="3 4">FHC16</strain>
    </source>
</reference>
<gene>
    <name evidence="3" type="ORF">PK35_01540</name>
</gene>
<dbReference type="PROSITE" id="PS51257">
    <property type="entry name" value="PROKAR_LIPOPROTEIN"/>
    <property type="match status" value="1"/>
</dbReference>
<comment type="caution">
    <text evidence="3">The sequence shown here is derived from an EMBL/GenBank/DDBJ whole genome shotgun (WGS) entry which is preliminary data.</text>
</comment>
<dbReference type="InterPro" id="IPR026341">
    <property type="entry name" value="T9SS_type_B"/>
</dbReference>
<dbReference type="Proteomes" id="UP000032361">
    <property type="component" value="Unassembled WGS sequence"/>
</dbReference>
<dbReference type="Pfam" id="PF01345">
    <property type="entry name" value="DUF11"/>
    <property type="match status" value="1"/>
</dbReference>
<feature type="chain" id="PRO_5002325508" description="DUF11 domain-containing protein" evidence="1">
    <location>
        <begin position="26"/>
        <end position="4626"/>
    </location>
</feature>
<dbReference type="InterPro" id="IPR001434">
    <property type="entry name" value="OmcB-like_DUF11"/>
</dbReference>
<dbReference type="PATRIC" id="fig|1382798.3.peg.311"/>
<feature type="domain" description="DUF11" evidence="2">
    <location>
        <begin position="377"/>
        <end position="419"/>
    </location>
</feature>
<evidence type="ECO:0000259" key="2">
    <source>
        <dbReference type="Pfam" id="PF01345"/>
    </source>
</evidence>
<organism evidence="3 4">
    <name type="scientific">Neotamlana nanhaiensis</name>
    <dbReference type="NCBI Taxonomy" id="1382798"/>
    <lineage>
        <taxon>Bacteria</taxon>
        <taxon>Pseudomonadati</taxon>
        <taxon>Bacteroidota</taxon>
        <taxon>Flavobacteriia</taxon>
        <taxon>Flavobacteriales</taxon>
        <taxon>Flavobacteriaceae</taxon>
        <taxon>Neotamlana</taxon>
    </lineage>
</organism>
<dbReference type="InterPro" id="IPR025667">
    <property type="entry name" value="SprB_repeat"/>
</dbReference>
<dbReference type="OrthoDB" id="607469at2"/>
<dbReference type="Pfam" id="PF13585">
    <property type="entry name" value="CHU_C"/>
    <property type="match status" value="1"/>
</dbReference>
<keyword evidence="1" id="KW-0732">Signal</keyword>
<dbReference type="STRING" id="1382798.PK35_01540"/>
<protein>
    <recommendedName>
        <fullName evidence="2">DUF11 domain-containing protein</fullName>
    </recommendedName>
</protein>
<evidence type="ECO:0000313" key="4">
    <source>
        <dbReference type="Proteomes" id="UP000032361"/>
    </source>
</evidence>
<keyword evidence="4" id="KW-1185">Reference proteome</keyword>
<dbReference type="EMBL" id="JTDV01000001">
    <property type="protein sequence ID" value="KJD34502.1"/>
    <property type="molecule type" value="Genomic_DNA"/>
</dbReference>
<sequence length="4626" mass="486645">MKKKYFLKIVLAIALTLGCYSSFFGQNLVPFSPRYDQAIKGDILLIGNSNVGLHPTNPYNGNDTNDRANAAVHVDIDGDASTFNSSSADLNVPDDVTCYQVVYAGLYWSAVVDGNSPISDVKFKVPGGSYVDITGTQVYYQNASNDRNSNTYVYYHDVTNMVTALADPEGTYAVANISSLVGPKPNSEGLSAGWSLFVVYEDPLLPSKYITSFDGFTRITSTISETFPVSGFRTIPTGPVRAEFAFSTIEGDRRYSGDYLRLNGNTIDATNNAGTVIRPGNNFFNSTVSYIDPNTNTPELFTARNPNGSNTLGFDAGIISIPNAGNSIIANNATSATISLGSNLDIYYYYFSAFAIEIIAPNIVLTKIVEDEFGNDIRNQEVNLGDELYYTIGFQNTGNDDATNLTIRDILPENVVFNYPTDLGVLPPGVTVQSYDAATREIIFAVDESVVEENDPVTEIRFMVTVVSSCSLLNDACSNIVSNQAFSTYQGTINTDFTISDDPSFATNTGCLLTPGATNFLADINCTFEEEVILCGASTTLTAGSGYDAYSWSTSPSGTPVIGTEQTLTVTETGTYYVHNSAVAPCQSTDQVFEVITFGAGVTNPLIPFADQVVTCPNDGKELPNFYLCGANDTRLIETGITDTTSIIWEKLDESSCTAVTNQDCANEDDACTWNQVATGPDYTIDTEGQYRLTLNYDGGCFNQFYFNVYTNILVPNVTARDIYCTTPGEIRVGGVPSGYEYSIDGTNYQTSNVFTVTTAGLYEVFIRQIGVTPNPCIFSVPDVQVRERDFTVSTIINQPLCYGDLGSVVLAANDVRPQYFFSIYQGATLINNVGPINDNNYTFSNLNPGTYTVNVSTEDGCEYSQDIEINNPPELTVTAALTTPLTCTDGEITIYPVGGTPPYSYFINSTTVFQGTPTYSVTNAGTYNITVVDYNNCSAETSIVVDAIDVPTFTVSSNNILCYNANTGEITFNVNDANGFTVEYSIDNGVTYSTSPIFSNLNSGTYTTQVRFTLNGVECLSGTQDLTITQPDNALTAASGVSELAGCGPNGEGRVRITNPQGGTPPYEYSFDNQATWSATNSAYVMPGTYTLYVRDANGCIYAMPEITLAPEPVAPTIIVSDPDFNCDGTANTTVTVTNEETDSFTYTYLLDGVENTNTSDPRTFLDVPQGSHVITVRYQLDNVPTYSNLLNEDFGFGQENVESSGIEFYIFESQHRPGPGRGGISVNDGEYSVTYNIESPFGAWWNPADHTTGNRSSFGRYLLVNVGDPSTTAGISLDDNFYRKRITDIIPNQTLRVNLFVANVVRSSSHIIEPDLLLAVLDPATGNIVSSITTGNIPNNEQWIEYNLELNPGANTTLDFVVRTNIFGISGNDLAIDDIRVYQLPVSCITEVDFPFVVQSGNEFTADVTGFSNVSCSGASDGSIEISVENYDTNNGYQYSIDGGTTWLTQTTSPYTIDNLSAGNYTVLVRYEDAADTCEFSLDQEITEPSALSVSISQTAPTCLTGATLTASATGGTAAYTYELLDTATLTLVETFPTNGVLADVAEGDYTIRATDANGCTTTTTVLVINPSAPTATVTATSGYCYNSGSGITLEVSASGGLAPYEYNINGGAFTSSNTFNNLTPGTYDIIVRDANGCTVTLDTETIATELQLNATVLKGLDCTTTPDAEIEISFNGGYTPYASYEVSNDGTTFTAIAPTPAASPFTYVASSSGTYYFRITDAESCVAEASVVINPITNPTATETVINPLCNGDVNGSVQIVVSNGQAPYEYNFDSAGFTSASFYDNLSEGTYTYVVRDANGCIYNGSATLTAPTALATSHTVTGFSCNASNTFDPAQITIAVPTTGTAPYLYSFNGGGYTSTNTLTINDNGSDQTINYSVRDANGCIYSDSVTLTALNPPSDLSFSATAVTCLITTSDVTLTATNGVGILTYSIISPASATSNTTGASTGIFTGLTPDTYVFRVTDENGCFYEESFTITPVTNIVVTGTLIADVDCFGDTTGAITFDVSNFGSTYSYTVDGGTTVVTGQTGPSISLTGLNAGAYTIEVTDEATGCTDTTSVTITEPSSALAVSATTTNIYCDDDTSQITVSASGGTPNYTYAAVVSGATAPIATAYLNSNVITVDTNSATNLTWDVYVRDNNGCITFTTVNISQDATPILNPIAQQCYIGSDLVVTLSGSVSVGTAMYSMGTGYQTSPNFTITSPGTYTFTIRDDNGCTATQTLVVNPQLLANALLTTDIACSAPTDATIDVNISGGSASYTTYEVSTDSGATYTVVTPTPTGSSFTYNTTVAGTYRFRITDTNNCSVETNDITVTNPVNPEISLVTQTAFITCSGEANAAIDVTINTTLGTPPYVINVFNNTTGTDYGTQTAGLAAGSYTITVTDAKGCTDTDTITITEPTPVVLSHTVTPITCGAGGVSLGTITINSVSGGTPNYTYHVTGVNGYDNAITNQNGSTAVFEVVDFGLYEIIITDANGCTAMVQNILVASPPDDLDISVIAPPADCSTGGSATVSIGTPLTGSGPFHFAIYTGPGMVYTAPTTAPWQDETLPGQTTFINLVPGATYTFVVYDEATMCYYYEQADIPIPTNSTLTASSVVPNNITCTGSADGTVSFNINSTYGVATNVTYDIRESLSLNPTGVSGTGTVPANGTLTVTNLGTLDFGNYVIVITEDSGATNEGCSVVSTEFNITESAILLSVTAIVSENANCNNLGTIVATASDGTGPYEYQAVVTGNPIVPGNWSASNAFNLAGDETYDIYVRDAYGCIQFDTIYLPRDAEPTINTLTPQCYVGNPLAITITGTTYNSVATYSIGGAYQTSPSFNLSSPGTYTLSIQDDNGCIASTTYTIDPQLQLDADLTKDLDCTTTPEGTIVLTPSGGTGSGPYTYELSFNGGAFTNIGSATYPVTTSGTYEFRVTNSQACQATSSVVTVDVLGTPIATESHTDISCNGGSNGTITVTASGTEGPYEYSIDNGTTFQSSNVFSGLTASTYNVVVRDSKSCISATVPVVLSEPAIVVANATLTQGLTCDASNASQAATVTVTASGGTAPYTYSFDGGTSFSSANTFSTNASGNVSIVVMDSNGCLSATVIQNVPALNPPTDLDFSSTNITCLVTTSTVTLTATGGDAPLGYAILAPASATTNTTGAASGVFTGLLPNTYTFEVTDANGCTYQESYTVNPVTNISVSGQLVSNLSCNGSADGAITFTVSNFNSTYSYSVDGGTTVISGQTSNTIVLNGLAAGTHAVEVTDETTGCTATTSITVTEPTSVSITETSNVNANCNIGAQVTVSASGGTAPYTYAFVEDGVTPIAGDYSNNNSAILDISVNTNWDVYVLDVNNCPAMLDVTITSDPLPTVTLPSLSSNQCNLTGDAYTFTIASTTGVAPFEYSIDGGNSYQTSDTLTVNTPGVYTVTVRDANGCTATSTNTIEVFDALGITPELTTVPSCTDDDGVITVNAIGGSGTYSYAISPNPASVSLSGNVFSGVPSGTYTVTVTDVTTSCTNDATIVLDAATPVTFTATSTDVSCNGGSDGTITVNLPVTNDNPIYTYEITAPIVVSAQTSNVFTGLSVGTYTVQVNSGRGCVATESVVVNEADAIVITAPTVVEYACNSGVNAANYASISVSTVTGGSGNYTIYEFIKGGTVVQYGAETSYIESDFSGGTYTINVYDDNGCVGSTSASITPFTAIDSLDITVDNTITCTNDEDITVTANTTGPTPTNLEFTVQDIDASGVYGSVYNQTNTIGIFTGLPIGNYAVSVTNLDTNCIVESVHYVNDPNTFDLEIDSVVNVTCFSDNDGSVNVTFVDRIPTPTDESGEFSYIVTDTSGATVTTGTVPNAGPTTISGLTSGTYTITASLTNTPYCTVARNFTIDAPTEALTINETHTEITCVSGNNDGSITVVAAGGWLGYEYQLEITGGAVVVPYGSNPNFQDLTANNYTASVRDVNGCIASVNVVLVNPDPIVVTAVPDTTLLSCYGYANASITVSAIGGQGSNYTYTLNMLSPTVSSSGPQTNPVFDGLAAGTYNITVTDGYNCSATSVDITINQPNEVQASLVKETSQTCLTQSTLTLSATGGTGSYEYSETANFATILGSFTSSVTFAVSDGTYQYYVRDANGCTSVVSNEITIEPLPTLIINLDVVNATINCSGDTTGVIMATAEGGLGNYIYTLEDTAGNAITPVTQDSPGVFTNLPAGDYQIRVDSGDCLTISNSVSITEPDAPLTASFNVSNVTCPGTSNGRLEVTASGGTGIIKYAISPRLDQFFEEDTFENLSAGTYQVIVQDELGCYVLYDFIIEDPIPVVITIVPDSMYPEACSGDQDGEFSIEVSGGEMPYSVVLDDPNGTYTVGTATQTLFDFTNLSGGDHIVYIVDALGCESEWNITFPEAVDFSAEIDVEYCTNGIDATSNMVTVTVDDTNIDLSDIDYALDGGSYQLSNIFTDISPGTHFITVRHTNTCEEIIAFEIENYNPLAISLAQGDMNEIVATATGGSGNYQYTLNGDDQGSENSYFIYASGDYTVTVTDSNGCVATTTAYFEFIDVCIPNYFTPNNDNDLDEWGPGCVGQYPNITFDIFDRYGRKIATLGVNDTWDGNYKGKPLPTGDYWYVVKLNDSNDNRSFVGHFTLYR</sequence>
<feature type="signal peptide" evidence="1">
    <location>
        <begin position="1"/>
        <end position="25"/>
    </location>
</feature>
<dbReference type="InterPro" id="IPR047589">
    <property type="entry name" value="DUF11_rpt"/>
</dbReference>
<dbReference type="Gene3D" id="2.60.40.740">
    <property type="match status" value="1"/>
</dbReference>
<dbReference type="NCBIfam" id="TIGR04131">
    <property type="entry name" value="Bac_Flav_CTERM"/>
    <property type="match status" value="1"/>
</dbReference>
<name>A0A0D7W9R7_9FLAO</name>
<dbReference type="NCBIfam" id="TIGR01451">
    <property type="entry name" value="B_ant_repeat"/>
    <property type="match status" value="1"/>
</dbReference>
<evidence type="ECO:0000313" key="3">
    <source>
        <dbReference type="EMBL" id="KJD34502.1"/>
    </source>
</evidence>
<dbReference type="RefSeq" id="WP_044624887.1">
    <property type="nucleotide sequence ID" value="NZ_JTDV01000001.1"/>
</dbReference>
<evidence type="ECO:0000256" key="1">
    <source>
        <dbReference type="SAM" id="SignalP"/>
    </source>
</evidence>
<dbReference type="Pfam" id="PF13573">
    <property type="entry name" value="SprB"/>
    <property type="match status" value="9"/>
</dbReference>